<dbReference type="AlphaFoldDB" id="A0AAD8WRB2"/>
<name>A0AAD8WRB2_LOLMU</name>
<protein>
    <submittedName>
        <fullName evidence="2">Uncharacterized protein</fullName>
    </submittedName>
</protein>
<comment type="caution">
    <text evidence="2">The sequence shown here is derived from an EMBL/GenBank/DDBJ whole genome shotgun (WGS) entry which is preliminary data.</text>
</comment>
<evidence type="ECO:0000313" key="3">
    <source>
        <dbReference type="Proteomes" id="UP001231189"/>
    </source>
</evidence>
<sequence>MCACSRAPCIAAFLHELGFRSTRSDVSLFVFRHGTETAYLLLYVDDIPDDQHYRSPSTAYYHLRAVLHQGLGASPFTSSVSRWSVERMGSFFTREICGYHDDGLADVDLRRVPIQCQYRPFDWEGVEM</sequence>
<dbReference type="EMBL" id="JAUUTY010000002">
    <property type="protein sequence ID" value="KAK1677625.1"/>
    <property type="molecule type" value="Genomic_DNA"/>
</dbReference>
<organism evidence="2 3">
    <name type="scientific">Lolium multiflorum</name>
    <name type="common">Italian ryegrass</name>
    <name type="synonym">Lolium perenne subsp. multiflorum</name>
    <dbReference type="NCBI Taxonomy" id="4521"/>
    <lineage>
        <taxon>Eukaryota</taxon>
        <taxon>Viridiplantae</taxon>
        <taxon>Streptophyta</taxon>
        <taxon>Embryophyta</taxon>
        <taxon>Tracheophyta</taxon>
        <taxon>Spermatophyta</taxon>
        <taxon>Magnoliopsida</taxon>
        <taxon>Liliopsida</taxon>
        <taxon>Poales</taxon>
        <taxon>Poaceae</taxon>
        <taxon>BOP clade</taxon>
        <taxon>Pooideae</taxon>
        <taxon>Poodae</taxon>
        <taxon>Poeae</taxon>
        <taxon>Poeae Chloroplast Group 2 (Poeae type)</taxon>
        <taxon>Loliodinae</taxon>
        <taxon>Loliinae</taxon>
        <taxon>Lolium</taxon>
    </lineage>
</organism>
<reference evidence="2" key="1">
    <citation type="submission" date="2023-07" db="EMBL/GenBank/DDBJ databases">
        <title>A chromosome-level genome assembly of Lolium multiflorum.</title>
        <authorList>
            <person name="Chen Y."/>
            <person name="Copetti D."/>
            <person name="Kolliker R."/>
            <person name="Studer B."/>
        </authorList>
    </citation>
    <scope>NUCLEOTIDE SEQUENCE</scope>
    <source>
        <strain evidence="2">02402/16</strain>
        <tissue evidence="2">Leaf</tissue>
    </source>
</reference>
<dbReference type="Proteomes" id="UP001231189">
    <property type="component" value="Unassembled WGS sequence"/>
</dbReference>
<dbReference type="EMBL" id="JAUUTY010000892">
    <property type="protein sequence ID" value="KAK1572796.1"/>
    <property type="molecule type" value="Genomic_DNA"/>
</dbReference>
<evidence type="ECO:0000313" key="2">
    <source>
        <dbReference type="EMBL" id="KAK1677625.1"/>
    </source>
</evidence>
<accession>A0AAD8WRB2</accession>
<evidence type="ECO:0000313" key="1">
    <source>
        <dbReference type="EMBL" id="KAK1572796.1"/>
    </source>
</evidence>
<proteinExistence type="predicted"/>
<gene>
    <name evidence="2" type="ORF">QYE76_038473</name>
    <name evidence="1" type="ORF">QYE76_048130</name>
</gene>
<keyword evidence="3" id="KW-1185">Reference proteome</keyword>